<sequence>MTRTRPPNRLQSNLASISLIALSSVFIPITLPLTFIAYVYTALAGTALNSPKPIDGSRKTILVTGARTNKALSLARAFKKANHRVILAEEKYWGALACARFSRAADAYYNLPEPDESDSQAYIDAIKVLIMAEDVDAWVPCSSVHGTMADAEAARQIHELGLGGDHDGCCDTFIQHPDIAGTLHWKDKLGALLQELDFPTPRSKRVTSVAQAADFLYSPDALTGGHKYILKCLTLDDLARDDLTLLPLDSREDTVAHLKGMPTPISQETPFLLQRFLQGNEYCTHVAVRKGEITAFVACRSRELLMRYVDITTLADPDEKDCAKEIEDWVRDFLSKWKAKLQTDDGTESWETELTGHFSFDFIKDKTDGILYPLECNVRAHTAVALFSETSTLADSYVLVPGRDGQPPLSRPRPGSTPRSWIAHVFPIALIQSFLGLPLIRLIPHGFWAFIHPGLLLLIPPRASRHPASSQYSTTDPTHSPFPYDNPFTVLIKFILGTFLPDFFLTSINAKHSLGNPVSPVPWVIEQDPYWEWNDPLPWFVLVHITWVWMFVRLAWNGRKWRRVNVSTERVFEC</sequence>
<dbReference type="AlphaFoldDB" id="A0AAW0GM79"/>
<keyword evidence="3" id="KW-1185">Reference proteome</keyword>
<keyword evidence="1" id="KW-0472">Membrane</keyword>
<dbReference type="Proteomes" id="UP001385951">
    <property type="component" value="Unassembled WGS sequence"/>
</dbReference>
<accession>A0AAW0GM79</accession>
<evidence type="ECO:0000256" key="1">
    <source>
        <dbReference type="SAM" id="Phobius"/>
    </source>
</evidence>
<evidence type="ECO:0000313" key="2">
    <source>
        <dbReference type="EMBL" id="KAK7690205.1"/>
    </source>
</evidence>
<keyword evidence="1" id="KW-1133">Transmembrane helix</keyword>
<dbReference type="SUPFAM" id="SSF56059">
    <property type="entry name" value="Glutathione synthetase ATP-binding domain-like"/>
    <property type="match status" value="1"/>
</dbReference>
<comment type="caution">
    <text evidence="2">The sequence shown here is derived from an EMBL/GenBank/DDBJ whole genome shotgun (WGS) entry which is preliminary data.</text>
</comment>
<dbReference type="EMBL" id="JASBNA010000007">
    <property type="protein sequence ID" value="KAK7690205.1"/>
    <property type="molecule type" value="Genomic_DNA"/>
</dbReference>
<proteinExistence type="predicted"/>
<gene>
    <name evidence="2" type="ORF">QCA50_006856</name>
</gene>
<evidence type="ECO:0008006" key="4">
    <source>
        <dbReference type="Google" id="ProtNLM"/>
    </source>
</evidence>
<keyword evidence="1" id="KW-0812">Transmembrane</keyword>
<protein>
    <recommendedName>
        <fullName evidence="4">ATP-grasp domain-containing protein</fullName>
    </recommendedName>
</protein>
<name>A0AAW0GM79_9APHY</name>
<reference evidence="2 3" key="1">
    <citation type="submission" date="2022-09" db="EMBL/GenBank/DDBJ databases">
        <authorList>
            <person name="Palmer J.M."/>
        </authorList>
    </citation>
    <scope>NUCLEOTIDE SEQUENCE [LARGE SCALE GENOMIC DNA]</scope>
    <source>
        <strain evidence="2 3">DSM 7382</strain>
    </source>
</reference>
<organism evidence="2 3">
    <name type="scientific">Cerrena zonata</name>
    <dbReference type="NCBI Taxonomy" id="2478898"/>
    <lineage>
        <taxon>Eukaryota</taxon>
        <taxon>Fungi</taxon>
        <taxon>Dikarya</taxon>
        <taxon>Basidiomycota</taxon>
        <taxon>Agaricomycotina</taxon>
        <taxon>Agaricomycetes</taxon>
        <taxon>Polyporales</taxon>
        <taxon>Cerrenaceae</taxon>
        <taxon>Cerrena</taxon>
    </lineage>
</organism>
<feature type="transmembrane region" description="Helical" evidence="1">
    <location>
        <begin position="12"/>
        <end position="40"/>
    </location>
</feature>
<evidence type="ECO:0000313" key="3">
    <source>
        <dbReference type="Proteomes" id="UP001385951"/>
    </source>
</evidence>
<dbReference type="Gene3D" id="3.40.50.20">
    <property type="match status" value="1"/>
</dbReference>